<feature type="transmembrane region" description="Helical" evidence="1">
    <location>
        <begin position="21"/>
        <end position="38"/>
    </location>
</feature>
<proteinExistence type="predicted"/>
<feature type="transmembrane region" description="Helical" evidence="1">
    <location>
        <begin position="50"/>
        <end position="71"/>
    </location>
</feature>
<reference evidence="2 3" key="2">
    <citation type="journal article" date="2024" name="Int. J. Syst. Evol. Microbiol.">
        <title>Promethearchaeum syntrophicum gen. nov., sp. nov., an anaerobic, obligately syntrophic archaeon, the first isolate of the lineage 'Asgard' archaea, and proposal of the new archaeal phylum Promethearchaeota phyl. nov. and kingdom Promethearchaeati regn. nov.</title>
        <authorList>
            <person name="Imachi H."/>
            <person name="Nobu M.K."/>
            <person name="Kato S."/>
            <person name="Takaki Y."/>
            <person name="Miyazaki M."/>
            <person name="Miyata M."/>
            <person name="Ogawara M."/>
            <person name="Saito Y."/>
            <person name="Sakai S."/>
            <person name="Tahara Y.O."/>
            <person name="Takano Y."/>
            <person name="Tasumi E."/>
            <person name="Uematsu K."/>
            <person name="Yoshimura T."/>
            <person name="Itoh T."/>
            <person name="Ohkuma M."/>
            <person name="Takai K."/>
        </authorList>
    </citation>
    <scope>NUCLEOTIDE SEQUENCE [LARGE SCALE GENOMIC DNA]</scope>
    <source>
        <strain evidence="2 3">MK-D1</strain>
    </source>
</reference>
<keyword evidence="1" id="KW-0812">Transmembrane</keyword>
<dbReference type="GeneID" id="41329712"/>
<dbReference type="KEGG" id="psyt:DSAG12_01719"/>
<dbReference type="EMBL" id="CP042905">
    <property type="protein sequence ID" value="QEE15892.1"/>
    <property type="molecule type" value="Genomic_DNA"/>
</dbReference>
<keyword evidence="1" id="KW-1133">Transmembrane helix</keyword>
<evidence type="ECO:0000313" key="2">
    <source>
        <dbReference type="EMBL" id="QEE15892.1"/>
    </source>
</evidence>
<organism evidence="2 3">
    <name type="scientific">Promethearchaeum syntrophicum</name>
    <dbReference type="NCBI Taxonomy" id="2594042"/>
    <lineage>
        <taxon>Archaea</taxon>
        <taxon>Promethearchaeati</taxon>
        <taxon>Promethearchaeota</taxon>
        <taxon>Promethearchaeia</taxon>
        <taxon>Promethearchaeales</taxon>
        <taxon>Promethearchaeaceae</taxon>
        <taxon>Promethearchaeum</taxon>
    </lineage>
</organism>
<feature type="transmembrane region" description="Helical" evidence="1">
    <location>
        <begin position="193"/>
        <end position="215"/>
    </location>
</feature>
<gene>
    <name evidence="2" type="ORF">DSAG12_01719</name>
</gene>
<accession>A0A5B9D9W3</accession>
<dbReference type="AlphaFoldDB" id="A0A5B9D9W3"/>
<keyword evidence="1" id="KW-0472">Membrane</keyword>
<reference evidence="2 3" key="1">
    <citation type="journal article" date="2020" name="Nature">
        <title>Isolation of an archaeon at the prokaryote-eukaryote interface.</title>
        <authorList>
            <person name="Imachi H."/>
            <person name="Nobu M.K."/>
            <person name="Nakahara N."/>
            <person name="Morono Y."/>
            <person name="Ogawara M."/>
            <person name="Takaki Y."/>
            <person name="Takano Y."/>
            <person name="Uematsu K."/>
            <person name="Ikuta T."/>
            <person name="Ito M."/>
            <person name="Matsui Y."/>
            <person name="Miyazaki M."/>
            <person name="Murata K."/>
            <person name="Saito Y."/>
            <person name="Sakai S."/>
            <person name="Song C."/>
            <person name="Tasumi E."/>
            <person name="Yamanaka Y."/>
            <person name="Yamaguchi T."/>
            <person name="Kamagata Y."/>
            <person name="Tamaki H."/>
            <person name="Takai K."/>
        </authorList>
    </citation>
    <scope>NUCLEOTIDE SEQUENCE [LARGE SCALE GENOMIC DNA]</scope>
    <source>
        <strain evidence="2 3">MK-D1</strain>
    </source>
</reference>
<keyword evidence="3" id="KW-1185">Reference proteome</keyword>
<name>A0A5B9D9W3_9ARCH</name>
<dbReference type="RefSeq" id="WP_147662788.1">
    <property type="nucleotide sequence ID" value="NZ_CP042905.2"/>
</dbReference>
<sequence length="217" mass="24325">MESKPEFILPKQTNTKGSYQFSAIMSLVWIMMIVLTILKGDFSDPVSINGYIVLHVFNGSIVILPVVFGFLRRDLALVFKVDEQNGALILESQWGNYFTFTKSYPLNDIKGFEVHNVYANKKGSMHGVTQNQLLSLCFQSRRPKHLTNFLDNENSTEFAQNLNKFLAENTQIPIGIQAESVTPYTPKSQQALITIYCVATCVVLVVAIVVAIIILNT</sequence>
<dbReference type="Proteomes" id="UP000321408">
    <property type="component" value="Chromosome"/>
</dbReference>
<evidence type="ECO:0000313" key="3">
    <source>
        <dbReference type="Proteomes" id="UP000321408"/>
    </source>
</evidence>
<evidence type="ECO:0000256" key="1">
    <source>
        <dbReference type="SAM" id="Phobius"/>
    </source>
</evidence>
<protein>
    <submittedName>
        <fullName evidence="2">Uncharacterized protein</fullName>
    </submittedName>
</protein>